<feature type="transmembrane region" description="Helical" evidence="1">
    <location>
        <begin position="35"/>
        <end position="55"/>
    </location>
</feature>
<feature type="transmembrane region" description="Helical" evidence="1">
    <location>
        <begin position="240"/>
        <end position="260"/>
    </location>
</feature>
<keyword evidence="1" id="KW-1133">Transmembrane helix</keyword>
<reference evidence="3" key="1">
    <citation type="submission" date="2016-10" db="EMBL/GenBank/DDBJ databases">
        <authorList>
            <person name="Varghese N."/>
            <person name="Submissions S."/>
        </authorList>
    </citation>
    <scope>NUCLEOTIDE SEQUENCE [LARGE SCALE GENOMIC DNA]</scope>
    <source>
        <strain evidence="3">P18</strain>
    </source>
</reference>
<feature type="transmembrane region" description="Helical" evidence="1">
    <location>
        <begin position="170"/>
        <end position="191"/>
    </location>
</feature>
<dbReference type="EMBL" id="FOXO01000001">
    <property type="protein sequence ID" value="SFP33546.1"/>
    <property type="molecule type" value="Genomic_DNA"/>
</dbReference>
<feature type="transmembrane region" description="Helical" evidence="1">
    <location>
        <begin position="322"/>
        <end position="340"/>
    </location>
</feature>
<sequence>MAIYLTLTAVVVLLALLLRQTKFNIGSGTVTRQGAVNAIVLLFIFSALFWVPALRVNVGNDYAKYVEFMHLVFSHAYVPTEPGFNALTYAIYYLCGFENFILVFAVFTFFTVLFFMTAMWQQSEWFSFSFMMFMLLGYYFQSISTVRYYLALGMALYSVKFVLKKDWPRFILLVLIGALFHKSVLVVLVLYPLASIKWRRWMYGLFGLMCISCLFLQDLYLKVVVFLYPSYKDTEYLTGGTSYVSILRCFLILVISLWLFKDVVKTDKRYMFYFHCNIMALALYIFGAFLPIISRIGYYLTVTHILFIPALLLHIRDDRKKKLLTVFTVLFCLGYFVLYMRGASADGVRILPYKTILFDEMPLTLSERGY</sequence>
<protein>
    <submittedName>
        <fullName evidence="2">EpsG family protein</fullName>
    </submittedName>
</protein>
<evidence type="ECO:0000256" key="1">
    <source>
        <dbReference type="SAM" id="Phobius"/>
    </source>
</evidence>
<keyword evidence="1" id="KW-0812">Transmembrane</keyword>
<feature type="transmembrane region" description="Helical" evidence="1">
    <location>
        <begin position="296"/>
        <end position="315"/>
    </location>
</feature>
<proteinExistence type="predicted"/>
<evidence type="ECO:0000313" key="3">
    <source>
        <dbReference type="Proteomes" id="UP000182624"/>
    </source>
</evidence>
<keyword evidence="1" id="KW-0472">Membrane</keyword>
<organism evidence="2 3">
    <name type="scientific">Butyrivibrio proteoclasticus</name>
    <dbReference type="NCBI Taxonomy" id="43305"/>
    <lineage>
        <taxon>Bacteria</taxon>
        <taxon>Bacillati</taxon>
        <taxon>Bacillota</taxon>
        <taxon>Clostridia</taxon>
        <taxon>Lachnospirales</taxon>
        <taxon>Lachnospiraceae</taxon>
        <taxon>Butyrivibrio</taxon>
    </lineage>
</organism>
<dbReference type="AlphaFoldDB" id="A0A1I5PJ32"/>
<keyword evidence="3" id="KW-1185">Reference proteome</keyword>
<feature type="transmembrane region" description="Helical" evidence="1">
    <location>
        <begin position="203"/>
        <end position="228"/>
    </location>
</feature>
<feature type="transmembrane region" description="Helical" evidence="1">
    <location>
        <begin position="90"/>
        <end position="116"/>
    </location>
</feature>
<name>A0A1I5PJ32_9FIRM</name>
<feature type="transmembrane region" description="Helical" evidence="1">
    <location>
        <begin position="128"/>
        <end position="150"/>
    </location>
</feature>
<gene>
    <name evidence="2" type="ORF">SAMN04487928_1018</name>
</gene>
<dbReference type="InterPro" id="IPR049458">
    <property type="entry name" value="EpsG-like"/>
</dbReference>
<evidence type="ECO:0000313" key="2">
    <source>
        <dbReference type="EMBL" id="SFP33546.1"/>
    </source>
</evidence>
<dbReference type="RefSeq" id="WP_074882658.1">
    <property type="nucleotide sequence ID" value="NZ_FOXO01000001.1"/>
</dbReference>
<dbReference type="Proteomes" id="UP000182624">
    <property type="component" value="Unassembled WGS sequence"/>
</dbReference>
<feature type="transmembrane region" description="Helical" evidence="1">
    <location>
        <begin position="272"/>
        <end position="290"/>
    </location>
</feature>
<dbReference type="Pfam" id="PF14897">
    <property type="entry name" value="EpsG"/>
    <property type="match status" value="1"/>
</dbReference>
<dbReference type="OrthoDB" id="1861572at2"/>
<accession>A0A1I5PJ32</accession>